<dbReference type="AlphaFoldDB" id="A0A081A5L0"/>
<accession>A0A081A5L0</accession>
<dbReference type="EMBL" id="ANJA01001825">
    <property type="protein sequence ID" value="ETO74171.1"/>
    <property type="molecule type" value="Genomic_DNA"/>
</dbReference>
<protein>
    <submittedName>
        <fullName evidence="1">Uncharacterized protein</fullName>
    </submittedName>
</protein>
<proteinExistence type="predicted"/>
<name>A0A081A5L0_PHYNI</name>
<evidence type="ECO:0000313" key="2">
    <source>
        <dbReference type="Proteomes" id="UP000028582"/>
    </source>
</evidence>
<gene>
    <name evidence="1" type="ORF">F444_09990</name>
</gene>
<sequence length="45" mass="5375">MTRPTIKGTKKKKRKQYKRVRVEYGHKQDILNYIHAGYTPNEALD</sequence>
<organism evidence="1 2">
    <name type="scientific">Phytophthora nicotianae P1976</name>
    <dbReference type="NCBI Taxonomy" id="1317066"/>
    <lineage>
        <taxon>Eukaryota</taxon>
        <taxon>Sar</taxon>
        <taxon>Stramenopiles</taxon>
        <taxon>Oomycota</taxon>
        <taxon>Peronosporomycetes</taxon>
        <taxon>Peronosporales</taxon>
        <taxon>Peronosporaceae</taxon>
        <taxon>Phytophthora</taxon>
    </lineage>
</organism>
<evidence type="ECO:0000313" key="1">
    <source>
        <dbReference type="EMBL" id="ETO74171.1"/>
    </source>
</evidence>
<dbReference type="Proteomes" id="UP000028582">
    <property type="component" value="Unassembled WGS sequence"/>
</dbReference>
<comment type="caution">
    <text evidence="1">The sequence shown here is derived from an EMBL/GenBank/DDBJ whole genome shotgun (WGS) entry which is preliminary data.</text>
</comment>
<reference evidence="1 2" key="1">
    <citation type="submission" date="2013-11" db="EMBL/GenBank/DDBJ databases">
        <title>The Genome Sequence of Phytophthora parasitica P1976.</title>
        <authorList>
            <consortium name="The Broad Institute Genomics Platform"/>
            <person name="Russ C."/>
            <person name="Tyler B."/>
            <person name="Panabieres F."/>
            <person name="Shan W."/>
            <person name="Tripathy S."/>
            <person name="Grunwald N."/>
            <person name="Machado M."/>
            <person name="Johnson C.S."/>
            <person name="Walker B."/>
            <person name="Young S."/>
            <person name="Zeng Q."/>
            <person name="Gargeya S."/>
            <person name="Fitzgerald M."/>
            <person name="Haas B."/>
            <person name="Abouelleil A."/>
            <person name="Allen A.W."/>
            <person name="Alvarado L."/>
            <person name="Arachchi H.M."/>
            <person name="Berlin A.M."/>
            <person name="Chapman S.B."/>
            <person name="Gainer-Dewar J."/>
            <person name="Goldberg J."/>
            <person name="Griggs A."/>
            <person name="Gujja S."/>
            <person name="Hansen M."/>
            <person name="Howarth C."/>
            <person name="Imamovic A."/>
            <person name="Ireland A."/>
            <person name="Larimer J."/>
            <person name="McCowan C."/>
            <person name="Murphy C."/>
            <person name="Pearson M."/>
            <person name="Poon T.W."/>
            <person name="Priest M."/>
            <person name="Roberts A."/>
            <person name="Saif S."/>
            <person name="Shea T."/>
            <person name="Sisk P."/>
            <person name="Sykes S."/>
            <person name="Wortman J."/>
            <person name="Nusbaum C."/>
            <person name="Birren B."/>
        </authorList>
    </citation>
    <scope>NUCLEOTIDE SEQUENCE [LARGE SCALE GENOMIC DNA]</scope>
    <source>
        <strain evidence="1 2">P1976</strain>
    </source>
</reference>